<dbReference type="OrthoDB" id="194599at2"/>
<keyword evidence="1" id="KW-0805">Transcription regulation</keyword>
<keyword evidence="3" id="KW-0804">Transcription</keyword>
<dbReference type="EMBL" id="RQXX01000003">
    <property type="protein sequence ID" value="RVV97899.1"/>
    <property type="molecule type" value="Genomic_DNA"/>
</dbReference>
<dbReference type="NCBIfam" id="NF033788">
    <property type="entry name" value="HTH_metalloreg"/>
    <property type="match status" value="1"/>
</dbReference>
<dbReference type="SUPFAM" id="SSF46785">
    <property type="entry name" value="Winged helix' DNA-binding domain"/>
    <property type="match status" value="1"/>
</dbReference>
<dbReference type="InterPro" id="IPR036388">
    <property type="entry name" value="WH-like_DNA-bd_sf"/>
</dbReference>
<dbReference type="InterPro" id="IPR001845">
    <property type="entry name" value="HTH_ArsR_DNA-bd_dom"/>
</dbReference>
<keyword evidence="7" id="KW-1185">Reference proteome</keyword>
<dbReference type="PROSITE" id="PS50987">
    <property type="entry name" value="HTH_ARSR_2"/>
    <property type="match status" value="1"/>
</dbReference>
<reference evidence="6 7" key="1">
    <citation type="submission" date="2018-11" db="EMBL/GenBank/DDBJ databases">
        <title>Mesobaculum littorinae gen. nov., sp. nov., isolated from Littorina scabra that represents a novel genus of the order Rhodobacteraceae.</title>
        <authorList>
            <person name="Li F."/>
        </authorList>
    </citation>
    <scope>NUCLEOTIDE SEQUENCE [LARGE SCALE GENOMIC DNA]</scope>
    <source>
        <strain evidence="6 7">M0103</strain>
    </source>
</reference>
<dbReference type="PANTHER" id="PTHR33154">
    <property type="entry name" value="TRANSCRIPTIONAL REGULATOR, ARSR FAMILY"/>
    <property type="match status" value="1"/>
</dbReference>
<accession>A0A438AGR5</accession>
<dbReference type="GO" id="GO:0003677">
    <property type="term" value="F:DNA binding"/>
    <property type="evidence" value="ECO:0007669"/>
    <property type="project" value="UniProtKB-KW"/>
</dbReference>
<dbReference type="Pfam" id="PF01022">
    <property type="entry name" value="HTH_5"/>
    <property type="match status" value="1"/>
</dbReference>
<evidence type="ECO:0000259" key="5">
    <source>
        <dbReference type="PROSITE" id="PS50987"/>
    </source>
</evidence>
<comment type="caution">
    <text evidence="6">The sequence shown here is derived from an EMBL/GenBank/DDBJ whole genome shotgun (WGS) entry which is preliminary data.</text>
</comment>
<dbReference type="PANTHER" id="PTHR33154:SF28">
    <property type="entry name" value="HTH-TYPE TRANSCRIPTIONAL REGULATOR YGAV-RELATED"/>
    <property type="match status" value="1"/>
</dbReference>
<evidence type="ECO:0000313" key="6">
    <source>
        <dbReference type="EMBL" id="RVV97899.1"/>
    </source>
</evidence>
<feature type="domain" description="HTH arsR-type" evidence="5">
    <location>
        <begin position="11"/>
        <end position="104"/>
    </location>
</feature>
<dbReference type="PRINTS" id="PR00778">
    <property type="entry name" value="HTHARSR"/>
</dbReference>
<evidence type="ECO:0000256" key="2">
    <source>
        <dbReference type="ARBA" id="ARBA00023125"/>
    </source>
</evidence>
<dbReference type="GO" id="GO:0003700">
    <property type="term" value="F:DNA-binding transcription factor activity"/>
    <property type="evidence" value="ECO:0007669"/>
    <property type="project" value="InterPro"/>
</dbReference>
<dbReference type="Proteomes" id="UP000285908">
    <property type="component" value="Unassembled WGS sequence"/>
</dbReference>
<dbReference type="InterPro" id="IPR011991">
    <property type="entry name" value="ArsR-like_HTH"/>
</dbReference>
<dbReference type="SMART" id="SM00418">
    <property type="entry name" value="HTH_ARSR"/>
    <property type="match status" value="1"/>
</dbReference>
<name>A0A438AGR5_9RHOB</name>
<evidence type="ECO:0000313" key="7">
    <source>
        <dbReference type="Proteomes" id="UP000285908"/>
    </source>
</evidence>
<keyword evidence="2" id="KW-0238">DNA-binding</keyword>
<evidence type="ECO:0000256" key="3">
    <source>
        <dbReference type="ARBA" id="ARBA00023163"/>
    </source>
</evidence>
<protein>
    <submittedName>
        <fullName evidence="6">Transcriptional regulator</fullName>
    </submittedName>
</protein>
<organism evidence="6 7">
    <name type="scientific">Mesobaculum littorinae</name>
    <dbReference type="NCBI Taxonomy" id="2486419"/>
    <lineage>
        <taxon>Bacteria</taxon>
        <taxon>Pseudomonadati</taxon>
        <taxon>Pseudomonadota</taxon>
        <taxon>Alphaproteobacteria</taxon>
        <taxon>Rhodobacterales</taxon>
        <taxon>Roseobacteraceae</taxon>
        <taxon>Mesobaculum</taxon>
    </lineage>
</organism>
<feature type="region of interest" description="Disordered" evidence="4">
    <location>
        <begin position="98"/>
        <end position="120"/>
    </location>
</feature>
<dbReference type="AlphaFoldDB" id="A0A438AGR5"/>
<dbReference type="RefSeq" id="WP_127906564.1">
    <property type="nucleotide sequence ID" value="NZ_RQXX01000003.1"/>
</dbReference>
<evidence type="ECO:0000256" key="1">
    <source>
        <dbReference type="ARBA" id="ARBA00023015"/>
    </source>
</evidence>
<dbReference type="CDD" id="cd00090">
    <property type="entry name" value="HTH_ARSR"/>
    <property type="match status" value="1"/>
</dbReference>
<dbReference type="InterPro" id="IPR036390">
    <property type="entry name" value="WH_DNA-bd_sf"/>
</dbReference>
<feature type="compositionally biased region" description="Acidic residues" evidence="4">
    <location>
        <begin position="110"/>
        <end position="120"/>
    </location>
</feature>
<proteinExistence type="predicted"/>
<gene>
    <name evidence="6" type="ORF">EKE94_10505</name>
</gene>
<dbReference type="Gene3D" id="1.10.10.10">
    <property type="entry name" value="Winged helix-like DNA-binding domain superfamily/Winged helix DNA-binding domain"/>
    <property type="match status" value="1"/>
</dbReference>
<dbReference type="InterPro" id="IPR051081">
    <property type="entry name" value="HTH_MetalResp_TranReg"/>
</dbReference>
<evidence type="ECO:0000256" key="4">
    <source>
        <dbReference type="SAM" id="MobiDB-lite"/>
    </source>
</evidence>
<sequence>MPLTDIPPHELERRAEMVAQRLSLVANTKRLLILCQLTAGERSVSTLAEDISLGQSALSQHLARLREAGMVATRRDGQTIYYRLADVQMELLINAICNYGPPTDRPPLSPDDDDPTPDDR</sequence>